<dbReference type="InParanoid" id="A0A409YFH5"/>
<dbReference type="InterPro" id="IPR001810">
    <property type="entry name" value="F-box_dom"/>
</dbReference>
<dbReference type="SMART" id="SM00256">
    <property type="entry name" value="FBOX"/>
    <property type="match status" value="1"/>
</dbReference>
<reference evidence="2 3" key="1">
    <citation type="journal article" date="2018" name="Evol. Lett.">
        <title>Horizontal gene cluster transfer increased hallucinogenic mushroom diversity.</title>
        <authorList>
            <person name="Reynolds H.T."/>
            <person name="Vijayakumar V."/>
            <person name="Gluck-Thaler E."/>
            <person name="Korotkin H.B."/>
            <person name="Matheny P.B."/>
            <person name="Slot J.C."/>
        </authorList>
    </citation>
    <scope>NUCLEOTIDE SEQUENCE [LARGE SCALE GENOMIC DNA]</scope>
    <source>
        <strain evidence="2 3">2629</strain>
    </source>
</reference>
<comment type="caution">
    <text evidence="2">The sequence shown here is derived from an EMBL/GenBank/DDBJ whole genome shotgun (WGS) entry which is preliminary data.</text>
</comment>
<organism evidence="2 3">
    <name type="scientific">Panaeolus cyanescens</name>
    <dbReference type="NCBI Taxonomy" id="181874"/>
    <lineage>
        <taxon>Eukaryota</taxon>
        <taxon>Fungi</taxon>
        <taxon>Dikarya</taxon>
        <taxon>Basidiomycota</taxon>
        <taxon>Agaricomycotina</taxon>
        <taxon>Agaricomycetes</taxon>
        <taxon>Agaricomycetidae</taxon>
        <taxon>Agaricales</taxon>
        <taxon>Agaricineae</taxon>
        <taxon>Galeropsidaceae</taxon>
        <taxon>Panaeolus</taxon>
    </lineage>
</organism>
<dbReference type="PROSITE" id="PS50181">
    <property type="entry name" value="FBOX"/>
    <property type="match status" value="1"/>
</dbReference>
<keyword evidence="3" id="KW-1185">Reference proteome</keyword>
<dbReference type="OrthoDB" id="2322499at2759"/>
<accession>A0A409YFH5</accession>
<feature type="domain" description="F-box" evidence="1">
    <location>
        <begin position="352"/>
        <end position="401"/>
    </location>
</feature>
<name>A0A409YFH5_9AGAR</name>
<dbReference type="Pfam" id="PF12937">
    <property type="entry name" value="F-box-like"/>
    <property type="match status" value="1"/>
</dbReference>
<proteinExistence type="predicted"/>
<dbReference type="InterPro" id="IPR036047">
    <property type="entry name" value="F-box-like_dom_sf"/>
</dbReference>
<dbReference type="Proteomes" id="UP000284842">
    <property type="component" value="Unassembled WGS sequence"/>
</dbReference>
<dbReference type="Gene3D" id="1.20.1280.50">
    <property type="match status" value="1"/>
</dbReference>
<protein>
    <recommendedName>
        <fullName evidence="1">F-box domain-containing protein</fullName>
    </recommendedName>
</protein>
<dbReference type="AlphaFoldDB" id="A0A409YFH5"/>
<gene>
    <name evidence="2" type="ORF">CVT24_001568</name>
</gene>
<dbReference type="CDD" id="cd09917">
    <property type="entry name" value="F-box_SF"/>
    <property type="match status" value="1"/>
</dbReference>
<dbReference type="EMBL" id="NHTK01001220">
    <property type="protein sequence ID" value="PPR01748.1"/>
    <property type="molecule type" value="Genomic_DNA"/>
</dbReference>
<evidence type="ECO:0000313" key="3">
    <source>
        <dbReference type="Proteomes" id="UP000284842"/>
    </source>
</evidence>
<evidence type="ECO:0000313" key="2">
    <source>
        <dbReference type="EMBL" id="PPR01748.1"/>
    </source>
</evidence>
<sequence length="442" mass="50458">MTSDLPQDTQKIAEVCKKKLTDRILCNLQPFINAHMSITKERRLYTERKAIWVTRLQQLRMIYENVLASYPLYKPRPRVADIFEVPRIKSLVLDTPPDVILEVNDFAITPETLADVIQEAYKVIDAKLLTVVAAVLERGTYDPATVLNLATTVFSVKIPQTDPVQRRPMHTFRAIATSSTGLYFHGDQPTEIDWLVRMTFGHTTFNTRALHFDVAAHNIFLSIVTETCGLDPTTTTYQDMEDKHPFIECITCNRVQHGRLVMRWWEAAYHSLCETYILACPNSNFLTIQGDDIEDTKRIIQCADEKMNDTPYEPGEKLDSESEESQDMIVAGHMQQGQGGLFVKIFRKRGTRGLLEGLPFEILFEIFDHFLPADLLSVGRVSREFKDLVMSRQFVPIWKHTRSRFPGMPDCPSDMNEPSYAELIFGNSCRFGSMPVQGSPLP</sequence>
<evidence type="ECO:0000259" key="1">
    <source>
        <dbReference type="PROSITE" id="PS50181"/>
    </source>
</evidence>
<dbReference type="SUPFAM" id="SSF81383">
    <property type="entry name" value="F-box domain"/>
    <property type="match status" value="1"/>
</dbReference>